<dbReference type="RefSeq" id="WP_253768086.1">
    <property type="nucleotide sequence ID" value="NZ_BAAAVE010000032.1"/>
</dbReference>
<dbReference type="InterPro" id="IPR011042">
    <property type="entry name" value="6-blade_b-propeller_TolB-like"/>
</dbReference>
<sequence length="367" mass="38878">MRAPGPWTCAAAALAVVAALWVTAPAWSEPPVRFVRTGADPLAPAPGPRELRGPAPAPVRYAYRPVCGDGTEACEHWILVSTRGERWWLPYGFGDGPLALSRDGTRAAYWHRKEWRYAVVDLARGTTTFLPEDLPRPHDPGAGGQAPLFSLDGRYLLVAEERIDVDTATVVPGPLRVVDVAHGGVRRLPRGERAAGWTGRGLALVTVERAGRSPGHVTSGSYVVRSPDGAVVGRAELTGGLAAKAVPSPSGETLATVATELTPAGPAFRGVVLTGTRTGRPARTVVPRLPAGWRVDRIARWEGEDALVAETRGPHHELAYHLLGLTDGSASPLGLDVPPPDDPPTALLDPSLTAPPDDTRLVIGRVR</sequence>
<dbReference type="SUPFAM" id="SSF82171">
    <property type="entry name" value="DPP6 N-terminal domain-like"/>
    <property type="match status" value="1"/>
</dbReference>
<feature type="region of interest" description="Disordered" evidence="1">
    <location>
        <begin position="331"/>
        <end position="367"/>
    </location>
</feature>
<accession>A0ABT1JW91</accession>
<dbReference type="Gene3D" id="2.120.10.30">
    <property type="entry name" value="TolB, C-terminal domain"/>
    <property type="match status" value="1"/>
</dbReference>
<reference evidence="2 3" key="1">
    <citation type="submission" date="2022-06" db="EMBL/GenBank/DDBJ databases">
        <title>Sequencing the genomes of 1000 actinobacteria strains.</title>
        <authorList>
            <person name="Klenk H.-P."/>
        </authorList>
    </citation>
    <scope>NUCLEOTIDE SEQUENCE [LARGE SCALE GENOMIC DNA]</scope>
    <source>
        <strain evidence="2 3">DSM 44170</strain>
    </source>
</reference>
<name>A0ABT1JW91_9ACTN</name>
<gene>
    <name evidence="2" type="ORF">HD595_002157</name>
</gene>
<keyword evidence="3" id="KW-1185">Reference proteome</keyword>
<proteinExistence type="predicted"/>
<evidence type="ECO:0000313" key="2">
    <source>
        <dbReference type="EMBL" id="MCP2346035.1"/>
    </source>
</evidence>
<comment type="caution">
    <text evidence="2">The sequence shown here is derived from an EMBL/GenBank/DDBJ whole genome shotgun (WGS) entry which is preliminary data.</text>
</comment>
<evidence type="ECO:0000313" key="3">
    <source>
        <dbReference type="Proteomes" id="UP001320766"/>
    </source>
</evidence>
<organism evidence="2 3">
    <name type="scientific">Nonomuraea roseoviolacea subsp. carminata</name>
    <dbReference type="NCBI Taxonomy" id="160689"/>
    <lineage>
        <taxon>Bacteria</taxon>
        <taxon>Bacillati</taxon>
        <taxon>Actinomycetota</taxon>
        <taxon>Actinomycetes</taxon>
        <taxon>Streptosporangiales</taxon>
        <taxon>Streptosporangiaceae</taxon>
        <taxon>Nonomuraea</taxon>
    </lineage>
</organism>
<evidence type="ECO:0000256" key="1">
    <source>
        <dbReference type="SAM" id="MobiDB-lite"/>
    </source>
</evidence>
<feature type="compositionally biased region" description="Low complexity" evidence="1">
    <location>
        <begin position="344"/>
        <end position="356"/>
    </location>
</feature>
<dbReference type="EMBL" id="JAMZEC010000001">
    <property type="protein sequence ID" value="MCP2346035.1"/>
    <property type="molecule type" value="Genomic_DNA"/>
</dbReference>
<dbReference type="Proteomes" id="UP001320766">
    <property type="component" value="Unassembled WGS sequence"/>
</dbReference>
<protein>
    <submittedName>
        <fullName evidence="2">Uncharacterized protein</fullName>
    </submittedName>
</protein>